<feature type="domain" description="TCTP" evidence="2">
    <location>
        <begin position="1"/>
        <end position="165"/>
    </location>
</feature>
<dbReference type="KEGG" id="lgi:LOTGIDRAFT_197001"/>
<dbReference type="EMBL" id="KB203598">
    <property type="protein sequence ID" value="ESO83796.1"/>
    <property type="molecule type" value="Genomic_DNA"/>
</dbReference>
<dbReference type="Pfam" id="PF00838">
    <property type="entry name" value="TCTP"/>
    <property type="match status" value="1"/>
</dbReference>
<keyword evidence="4" id="KW-1185">Reference proteome</keyword>
<sequence>MYIFQEISSGDDLFTDAAKYKEDEDGLYYEVEATLKTESNKFDDRLIGANPSAEEQVEEADDSAVSGLDVVLENNLVSTSYDKSQFGKLIKSYFAKALESKKDAENLPEIKKRCEKVSKEWYGKYKEMEFFVSKNFGDLTAFSWYTGDREAKMIFFKFGVKKIKC</sequence>
<gene>
    <name evidence="3" type="ORF">LOTGIDRAFT_197001</name>
</gene>
<dbReference type="AlphaFoldDB" id="V3ZSC0"/>
<dbReference type="InterPro" id="IPR018103">
    <property type="entry name" value="Translation_control_tumour_CS"/>
</dbReference>
<dbReference type="RefSeq" id="XP_009065575.1">
    <property type="nucleotide sequence ID" value="XM_009067327.1"/>
</dbReference>
<dbReference type="InterPro" id="IPR011057">
    <property type="entry name" value="Mss4-like_sf"/>
</dbReference>
<dbReference type="GO" id="GO:0005509">
    <property type="term" value="F:calcium ion binding"/>
    <property type="evidence" value="ECO:0007669"/>
    <property type="project" value="TreeGrafter"/>
</dbReference>
<dbReference type="PRINTS" id="PR01653">
    <property type="entry name" value="TCTPROTEIN"/>
</dbReference>
<dbReference type="OrthoDB" id="10248936at2759"/>
<dbReference type="Gene3D" id="2.170.150.10">
    <property type="entry name" value="Metal Binding Protein, Guanine Nucleotide Exchange Factor, Chain A"/>
    <property type="match status" value="1"/>
</dbReference>
<dbReference type="InterPro" id="IPR018105">
    <property type="entry name" value="Translational_control_tumour_p"/>
</dbReference>
<evidence type="ECO:0000259" key="2">
    <source>
        <dbReference type="PROSITE" id="PS51797"/>
    </source>
</evidence>
<dbReference type="PANTHER" id="PTHR11991">
    <property type="entry name" value="TRANSLATIONALLY CONTROLLED TUMOR PROTEIN-RELATED"/>
    <property type="match status" value="1"/>
</dbReference>
<dbReference type="SUPFAM" id="SSF51316">
    <property type="entry name" value="Mss4-like"/>
    <property type="match status" value="1"/>
</dbReference>
<organism evidence="3 4">
    <name type="scientific">Lottia gigantea</name>
    <name type="common">Giant owl limpet</name>
    <dbReference type="NCBI Taxonomy" id="225164"/>
    <lineage>
        <taxon>Eukaryota</taxon>
        <taxon>Metazoa</taxon>
        <taxon>Spiralia</taxon>
        <taxon>Lophotrochozoa</taxon>
        <taxon>Mollusca</taxon>
        <taxon>Gastropoda</taxon>
        <taxon>Patellogastropoda</taxon>
        <taxon>Lottioidea</taxon>
        <taxon>Lottiidae</taxon>
        <taxon>Lottia</taxon>
    </lineage>
</organism>
<dbReference type="PANTHER" id="PTHR11991:SF0">
    <property type="entry name" value="TRANSLATIONALLY-CONTROLLED TUMOR PROTEIN"/>
    <property type="match status" value="1"/>
</dbReference>
<protein>
    <recommendedName>
        <fullName evidence="2">TCTP domain-containing protein</fullName>
    </recommendedName>
</protein>
<comment type="similarity">
    <text evidence="1">Belongs to the TCTP family.</text>
</comment>
<dbReference type="InterPro" id="IPR034737">
    <property type="entry name" value="TCTP"/>
</dbReference>
<reference evidence="3 4" key="1">
    <citation type="journal article" date="2013" name="Nature">
        <title>Insights into bilaterian evolution from three spiralian genomes.</title>
        <authorList>
            <person name="Simakov O."/>
            <person name="Marletaz F."/>
            <person name="Cho S.J."/>
            <person name="Edsinger-Gonzales E."/>
            <person name="Havlak P."/>
            <person name="Hellsten U."/>
            <person name="Kuo D.H."/>
            <person name="Larsson T."/>
            <person name="Lv J."/>
            <person name="Arendt D."/>
            <person name="Savage R."/>
            <person name="Osoegawa K."/>
            <person name="de Jong P."/>
            <person name="Grimwood J."/>
            <person name="Chapman J.A."/>
            <person name="Shapiro H."/>
            <person name="Aerts A."/>
            <person name="Otillar R.P."/>
            <person name="Terry A.Y."/>
            <person name="Boore J.L."/>
            <person name="Grigoriev I.V."/>
            <person name="Lindberg D.R."/>
            <person name="Seaver E.C."/>
            <person name="Weisblat D.A."/>
            <person name="Putnam N.H."/>
            <person name="Rokhsar D.S."/>
        </authorList>
    </citation>
    <scope>NUCLEOTIDE SEQUENCE [LARGE SCALE GENOMIC DNA]</scope>
</reference>
<dbReference type="GO" id="GO:0005737">
    <property type="term" value="C:cytoplasm"/>
    <property type="evidence" value="ECO:0007669"/>
    <property type="project" value="TreeGrafter"/>
</dbReference>
<dbReference type="InterPro" id="IPR011323">
    <property type="entry name" value="Mss4/transl-control_tumour"/>
</dbReference>
<dbReference type="HOGENOM" id="CLU_1612701_0_0_1"/>
<dbReference type="PROSITE" id="PS01002">
    <property type="entry name" value="TCTP_1"/>
    <property type="match status" value="1"/>
</dbReference>
<evidence type="ECO:0000256" key="1">
    <source>
        <dbReference type="PROSITE-ProRule" id="PRU01133"/>
    </source>
</evidence>
<dbReference type="STRING" id="225164.V3ZSC0"/>
<evidence type="ECO:0000313" key="4">
    <source>
        <dbReference type="Proteomes" id="UP000030746"/>
    </source>
</evidence>
<dbReference type="GeneID" id="20245221"/>
<dbReference type="Proteomes" id="UP000030746">
    <property type="component" value="Unassembled WGS sequence"/>
</dbReference>
<dbReference type="PROSITE" id="PS51797">
    <property type="entry name" value="TCTP_3"/>
    <property type="match status" value="1"/>
</dbReference>
<accession>V3ZSC0</accession>
<proteinExistence type="inferred from homology"/>
<dbReference type="CTD" id="20245221"/>
<evidence type="ECO:0000313" key="3">
    <source>
        <dbReference type="EMBL" id="ESO83796.1"/>
    </source>
</evidence>
<dbReference type="OMA" id="PYATVWA"/>
<name>V3ZSC0_LOTGI</name>